<evidence type="ECO:0000313" key="2">
    <source>
        <dbReference type="Proteomes" id="UP000032142"/>
    </source>
</evidence>
<dbReference type="Proteomes" id="UP000032142">
    <property type="component" value="Unassembled WGS sequence"/>
</dbReference>
<organism evidence="1 2">
    <name type="scientific">Gossypium arboreum</name>
    <name type="common">Tree cotton</name>
    <name type="synonym">Gossypium nanking</name>
    <dbReference type="NCBI Taxonomy" id="29729"/>
    <lineage>
        <taxon>Eukaryota</taxon>
        <taxon>Viridiplantae</taxon>
        <taxon>Streptophyta</taxon>
        <taxon>Embryophyta</taxon>
        <taxon>Tracheophyta</taxon>
        <taxon>Spermatophyta</taxon>
        <taxon>Magnoliopsida</taxon>
        <taxon>eudicotyledons</taxon>
        <taxon>Gunneridae</taxon>
        <taxon>Pentapetalae</taxon>
        <taxon>rosids</taxon>
        <taxon>malvids</taxon>
        <taxon>Malvales</taxon>
        <taxon>Malvaceae</taxon>
        <taxon>Malvoideae</taxon>
        <taxon>Gossypium</taxon>
    </lineage>
</organism>
<protein>
    <submittedName>
        <fullName evidence="1">Ankyrin repeat domain-containing 24</fullName>
    </submittedName>
</protein>
<keyword evidence="2" id="KW-1185">Reference proteome</keyword>
<evidence type="ECO:0000313" key="1">
    <source>
        <dbReference type="EMBL" id="KHG19590.1"/>
    </source>
</evidence>
<accession>A0A0B0P3F2</accession>
<gene>
    <name evidence="1" type="ORF">F383_25646</name>
</gene>
<name>A0A0B0P3F2_GOSAR</name>
<dbReference type="EMBL" id="KN413474">
    <property type="protein sequence ID" value="KHG19590.1"/>
    <property type="molecule type" value="Genomic_DNA"/>
</dbReference>
<proteinExistence type="predicted"/>
<dbReference type="AlphaFoldDB" id="A0A0B0P3F2"/>
<reference evidence="2" key="1">
    <citation type="submission" date="2014-09" db="EMBL/GenBank/DDBJ databases">
        <authorList>
            <person name="Mudge J."/>
            <person name="Ramaraj T."/>
            <person name="Lindquist I.E."/>
            <person name="Bharti A.K."/>
            <person name="Sundararajan A."/>
            <person name="Cameron C.T."/>
            <person name="Woodward J.E."/>
            <person name="May G.D."/>
            <person name="Brubaker C."/>
            <person name="Broadhvest J."/>
            <person name="Wilkins T.A."/>
        </authorList>
    </citation>
    <scope>NUCLEOTIDE SEQUENCE</scope>
    <source>
        <strain evidence="2">cv. AKA8401</strain>
    </source>
</reference>
<sequence>MSGTCIDHTMRTSVRPCLGHGIDIETRASVRHVWDMHRPRDIRQCKTCLRHASATKCVSCKTMSGTWHRHYTLCLRLNEYPIAFQMCHLFSSRIVECRRHRSHYHPKHLGGKRFGR</sequence>